<feature type="region of interest" description="Disordered" evidence="1">
    <location>
        <begin position="88"/>
        <end position="108"/>
    </location>
</feature>
<dbReference type="OrthoDB" id="3095598at2759"/>
<feature type="chain" id="PRO_5040764320" evidence="2">
    <location>
        <begin position="22"/>
        <end position="152"/>
    </location>
</feature>
<dbReference type="Proteomes" id="UP001140091">
    <property type="component" value="Unassembled WGS sequence"/>
</dbReference>
<feature type="signal peptide" evidence="2">
    <location>
        <begin position="1"/>
        <end position="21"/>
    </location>
</feature>
<protein>
    <submittedName>
        <fullName evidence="3">Uncharacterized protein</fullName>
    </submittedName>
</protein>
<keyword evidence="2" id="KW-0732">Signal</keyword>
<comment type="caution">
    <text evidence="3">The sequence shown here is derived from an EMBL/GenBank/DDBJ whole genome shotgun (WGS) entry which is preliminary data.</text>
</comment>
<feature type="non-terminal residue" evidence="3">
    <location>
        <position position="1"/>
    </location>
</feature>
<evidence type="ECO:0000256" key="2">
    <source>
        <dbReference type="SAM" id="SignalP"/>
    </source>
</evidence>
<evidence type="ECO:0000313" key="3">
    <source>
        <dbReference type="EMBL" id="KAJ2921330.1"/>
    </source>
</evidence>
<sequence>MVRTVLFSIAVASTFIIAAVAHPIDSFSQEDNVEREYVGSIDNADLTSRADMDIDLVEREPFGALLSFAAQGIGAITKAIAARKARNAAKKAAGGAPPPRQKRKREFLDEDTEDLDLFQREVVEELIRSYLEDDLESIFERRDLVESLEALD</sequence>
<name>A0A9W8IRA2_9AGAR</name>
<dbReference type="EMBL" id="JANBPK010001623">
    <property type="protein sequence ID" value="KAJ2921330.1"/>
    <property type="molecule type" value="Genomic_DNA"/>
</dbReference>
<accession>A0A9W8IRA2</accession>
<gene>
    <name evidence="3" type="ORF">H1R20_g15762</name>
</gene>
<reference evidence="3" key="1">
    <citation type="submission" date="2022-06" db="EMBL/GenBank/DDBJ databases">
        <title>Genome Sequence of Candolleomyces eurysporus.</title>
        <authorList>
            <person name="Buettner E."/>
        </authorList>
    </citation>
    <scope>NUCLEOTIDE SEQUENCE</scope>
    <source>
        <strain evidence="3">VTCC 930004</strain>
    </source>
</reference>
<keyword evidence="4" id="KW-1185">Reference proteome</keyword>
<evidence type="ECO:0000313" key="4">
    <source>
        <dbReference type="Proteomes" id="UP001140091"/>
    </source>
</evidence>
<evidence type="ECO:0000256" key="1">
    <source>
        <dbReference type="SAM" id="MobiDB-lite"/>
    </source>
</evidence>
<organism evidence="3 4">
    <name type="scientific">Candolleomyces eurysporus</name>
    <dbReference type="NCBI Taxonomy" id="2828524"/>
    <lineage>
        <taxon>Eukaryota</taxon>
        <taxon>Fungi</taxon>
        <taxon>Dikarya</taxon>
        <taxon>Basidiomycota</taxon>
        <taxon>Agaricomycotina</taxon>
        <taxon>Agaricomycetes</taxon>
        <taxon>Agaricomycetidae</taxon>
        <taxon>Agaricales</taxon>
        <taxon>Agaricineae</taxon>
        <taxon>Psathyrellaceae</taxon>
        <taxon>Candolleomyces</taxon>
    </lineage>
</organism>
<dbReference type="AlphaFoldDB" id="A0A9W8IRA2"/>
<proteinExistence type="predicted"/>